<dbReference type="InterPro" id="IPR050114">
    <property type="entry name" value="UPF0173_UPF0282_UlaG_hydrolase"/>
</dbReference>
<dbReference type="AlphaFoldDB" id="A0AAV3UEM5"/>
<gene>
    <name evidence="1" type="ORF">GCM10025751_08750</name>
</gene>
<dbReference type="SUPFAM" id="SSF56281">
    <property type="entry name" value="Metallo-hydrolase/oxidoreductase"/>
    <property type="match status" value="1"/>
</dbReference>
<dbReference type="InterPro" id="IPR036866">
    <property type="entry name" value="RibonucZ/Hydroxyglut_hydro"/>
</dbReference>
<dbReference type="RefSeq" id="WP_227775660.1">
    <property type="nucleotide sequence ID" value="NZ_BAABKX010000001.1"/>
</dbReference>
<dbReference type="PANTHER" id="PTHR43546">
    <property type="entry name" value="UPF0173 METAL-DEPENDENT HYDROLASE MJ1163-RELATED"/>
    <property type="match status" value="1"/>
</dbReference>
<dbReference type="Gene3D" id="3.60.15.10">
    <property type="entry name" value="Ribonuclease Z/Hydroxyacylglutathione hydrolase-like"/>
    <property type="match status" value="1"/>
</dbReference>
<dbReference type="PANTHER" id="PTHR43546:SF8">
    <property type="entry name" value="METALLO-BETA-LACTAMASE DOMAIN-CONTAINING PROTEIN"/>
    <property type="match status" value="1"/>
</dbReference>
<name>A0AAV3UEM5_9EURY</name>
<evidence type="ECO:0000313" key="1">
    <source>
        <dbReference type="EMBL" id="GAA5043671.1"/>
    </source>
</evidence>
<organism evidence="1 2">
    <name type="scientific">Haladaptatus pallidirubidus</name>
    <dbReference type="NCBI Taxonomy" id="1008152"/>
    <lineage>
        <taxon>Archaea</taxon>
        <taxon>Methanobacteriati</taxon>
        <taxon>Methanobacteriota</taxon>
        <taxon>Stenosarchaea group</taxon>
        <taxon>Halobacteria</taxon>
        <taxon>Halobacteriales</taxon>
        <taxon>Haladaptataceae</taxon>
        <taxon>Haladaptatus</taxon>
    </lineage>
</organism>
<protein>
    <submittedName>
        <fullName evidence="1">MBL fold metallo-hydrolase</fullName>
    </submittedName>
</protein>
<evidence type="ECO:0000313" key="2">
    <source>
        <dbReference type="Proteomes" id="UP001501729"/>
    </source>
</evidence>
<keyword evidence="2" id="KW-1185">Reference proteome</keyword>
<proteinExistence type="predicted"/>
<dbReference type="Proteomes" id="UP001501729">
    <property type="component" value="Unassembled WGS sequence"/>
</dbReference>
<comment type="caution">
    <text evidence="1">The sequence shown here is derived from an EMBL/GenBank/DDBJ whole genome shotgun (WGS) entry which is preliminary data.</text>
</comment>
<sequence length="249" mass="27596">MTVRHDGLTVDWFGYATVRLETESGFVAYIDPGRYGVLTGGWEPDNPDVGHPEPVDYRAKDGDVVFVTHDHHYDSDAVERVASEDATVVVYEGVTAEKIDRDVKAVDDLPYDVRRIGEEDRLRVGDCEAWSLPAYNEPDGPHTRANGEPYHPNGFGVGFLLSLAETTVFWPGDSDVLTGHRELEVSLFLPPIGGSFTMDRRESANLAEELAPDLVVPIHYNTFSALETDSEAFVEDVERRGVSVALDEE</sequence>
<accession>A0AAV3UEM5</accession>
<dbReference type="GeneID" id="68611426"/>
<reference evidence="1 2" key="1">
    <citation type="journal article" date="2019" name="Int. J. Syst. Evol. Microbiol.">
        <title>The Global Catalogue of Microorganisms (GCM) 10K type strain sequencing project: providing services to taxonomists for standard genome sequencing and annotation.</title>
        <authorList>
            <consortium name="The Broad Institute Genomics Platform"/>
            <consortium name="The Broad Institute Genome Sequencing Center for Infectious Disease"/>
            <person name="Wu L."/>
            <person name="Ma J."/>
        </authorList>
    </citation>
    <scope>NUCLEOTIDE SEQUENCE [LARGE SCALE GENOMIC DNA]</scope>
    <source>
        <strain evidence="1 2">JCM 17504</strain>
    </source>
</reference>
<dbReference type="EMBL" id="BAABKX010000001">
    <property type="protein sequence ID" value="GAA5043671.1"/>
    <property type="molecule type" value="Genomic_DNA"/>
</dbReference>
<dbReference type="Pfam" id="PF13483">
    <property type="entry name" value="Lactamase_B_3"/>
    <property type="match status" value="1"/>
</dbReference>